<reference evidence="3" key="1">
    <citation type="submission" date="2016-04" db="EMBL/GenBank/DDBJ databases">
        <authorList>
            <person name="Ray J."/>
            <person name="Price M."/>
            <person name="Deutschbauer A."/>
        </authorList>
    </citation>
    <scope>NUCLEOTIDE SEQUENCE [LARGE SCALE GENOMIC DNA]</scope>
    <source>
        <strain evidence="3">FW300-N2E2</strain>
    </source>
</reference>
<dbReference type="AlphaFoldDB" id="A0A159ZU35"/>
<dbReference type="Proteomes" id="UP000076083">
    <property type="component" value="Chromosome"/>
</dbReference>
<evidence type="ECO:0000313" key="3">
    <source>
        <dbReference type="Proteomes" id="UP000076083"/>
    </source>
</evidence>
<reference evidence="2 3" key="2">
    <citation type="journal article" date="2018" name="Nature">
        <title>Mutant phenotypes for thousands of bacterial genes of unknown function.</title>
        <authorList>
            <person name="Price M.N."/>
            <person name="Wetmore K.M."/>
            <person name="Waters R.J."/>
            <person name="Callaghan M."/>
            <person name="Ray J."/>
            <person name="Liu H."/>
            <person name="Kuehl J.V."/>
            <person name="Melnyk R.A."/>
            <person name="Lamson J.S."/>
            <person name="Suh Y."/>
            <person name="Carlson H.K."/>
            <person name="Esquivel Z."/>
            <person name="Sadeeshkumar H."/>
            <person name="Chakraborty R."/>
            <person name="Zane G.M."/>
            <person name="Rubin B.E."/>
            <person name="Wall J.D."/>
            <person name="Visel A."/>
            <person name="Bristow J."/>
            <person name="Blow M.J."/>
            <person name="Arkin A.P."/>
            <person name="Deutschbauer A.M."/>
        </authorList>
    </citation>
    <scope>NUCLEOTIDE SEQUENCE [LARGE SCALE GENOMIC DNA]</scope>
    <source>
        <strain evidence="2 3">FW300-N2E2</strain>
    </source>
</reference>
<sequence length="120" mass="13542">MAFFIQVGLISTVNVFISMVGSSQAAVDKISPLALVLIFAVCGVVAMVRVFKELGFWELIYHLPHRQLKKLLVYKVFKADCFALFAWFEITVILVGFLYVNTAAEIFKLFVVMFDAAVRQ</sequence>
<evidence type="ECO:0000256" key="1">
    <source>
        <dbReference type="SAM" id="Phobius"/>
    </source>
</evidence>
<proteinExistence type="predicted"/>
<accession>A0A159ZU35</accession>
<gene>
    <name evidence="2" type="ORF">TK06_04805</name>
</gene>
<protein>
    <submittedName>
        <fullName evidence="2">Uncharacterized protein</fullName>
    </submittedName>
</protein>
<keyword evidence="1" id="KW-1133">Transmembrane helix</keyword>
<evidence type="ECO:0000313" key="2">
    <source>
        <dbReference type="EMBL" id="AMZ70454.1"/>
    </source>
</evidence>
<organism evidence="2 3">
    <name type="scientific">Pseudomonas fluorescens</name>
    <dbReference type="NCBI Taxonomy" id="294"/>
    <lineage>
        <taxon>Bacteria</taxon>
        <taxon>Pseudomonadati</taxon>
        <taxon>Pseudomonadota</taxon>
        <taxon>Gammaproteobacteria</taxon>
        <taxon>Pseudomonadales</taxon>
        <taxon>Pseudomonadaceae</taxon>
        <taxon>Pseudomonas</taxon>
    </lineage>
</organism>
<feature type="transmembrane region" description="Helical" evidence="1">
    <location>
        <begin position="81"/>
        <end position="100"/>
    </location>
</feature>
<keyword evidence="1" id="KW-0812">Transmembrane</keyword>
<dbReference type="RefSeq" id="WP_063321058.1">
    <property type="nucleotide sequence ID" value="NZ_CP015225.1"/>
</dbReference>
<keyword evidence="1" id="KW-0472">Membrane</keyword>
<feature type="transmembrane region" description="Helical" evidence="1">
    <location>
        <begin position="35"/>
        <end position="60"/>
    </location>
</feature>
<dbReference type="EMBL" id="CP015225">
    <property type="protein sequence ID" value="AMZ70454.1"/>
    <property type="molecule type" value="Genomic_DNA"/>
</dbReference>
<name>A0A159ZU35_PSEFL</name>